<proteinExistence type="predicted"/>
<reference evidence="1 2" key="1">
    <citation type="submission" date="2021-06" db="EMBL/GenBank/DDBJ databases">
        <title>Enterococcus alishanensis sp. nov., a novel lactic acid bacterium isolated from fresh coffee beans.</title>
        <authorList>
            <person name="Chen Y.-S."/>
        </authorList>
    </citation>
    <scope>NUCLEOTIDE SEQUENCE [LARGE SCALE GENOMIC DNA]</scope>
    <source>
        <strain evidence="1 2">ALS3</strain>
    </source>
</reference>
<accession>A0ABS6T9R6</accession>
<dbReference type="RefSeq" id="WP_218324689.1">
    <property type="nucleotide sequence ID" value="NZ_JAHUZB010000001.1"/>
</dbReference>
<protein>
    <submittedName>
        <fullName evidence="1">Sigma-70 family RNA polymerase sigma factor</fullName>
    </submittedName>
</protein>
<comment type="caution">
    <text evidence="1">The sequence shown here is derived from an EMBL/GenBank/DDBJ whole genome shotgun (WGS) entry which is preliminary data.</text>
</comment>
<name>A0ABS6T9R6_9ENTE</name>
<dbReference type="Proteomes" id="UP000774130">
    <property type="component" value="Unassembled WGS sequence"/>
</dbReference>
<sequence>MTEMDITYIFIRYISVIIRRQARAFYYKYDRVFYYENKEFIENIEIENETSESSLNQPSTFYRNIEEKLSYQELLLEGLNLLDDTEKKIIFDKFLKQRSDADIGKEYSVSSQMISKKKRKILGKLKSFFPA</sequence>
<keyword evidence="2" id="KW-1185">Reference proteome</keyword>
<evidence type="ECO:0000313" key="1">
    <source>
        <dbReference type="EMBL" id="MBV7389639.1"/>
    </source>
</evidence>
<evidence type="ECO:0000313" key="2">
    <source>
        <dbReference type="Proteomes" id="UP000774130"/>
    </source>
</evidence>
<gene>
    <name evidence="1" type="ORF">KUA55_03035</name>
</gene>
<dbReference type="EMBL" id="JAHUZB010000001">
    <property type="protein sequence ID" value="MBV7389639.1"/>
    <property type="molecule type" value="Genomic_DNA"/>
</dbReference>
<organism evidence="1 2">
    <name type="scientific">Enterococcus alishanensis</name>
    <dbReference type="NCBI Taxonomy" id="1303817"/>
    <lineage>
        <taxon>Bacteria</taxon>
        <taxon>Bacillati</taxon>
        <taxon>Bacillota</taxon>
        <taxon>Bacilli</taxon>
        <taxon>Lactobacillales</taxon>
        <taxon>Enterococcaceae</taxon>
        <taxon>Enterococcus</taxon>
    </lineage>
</organism>